<protein>
    <submittedName>
        <fullName evidence="1">Uncharacterized protein</fullName>
    </submittedName>
</protein>
<name>A0A6J5QRG7_9CAUD</name>
<dbReference type="EMBL" id="LR797469">
    <property type="protein sequence ID" value="CAB4218946.1"/>
    <property type="molecule type" value="Genomic_DNA"/>
</dbReference>
<organism evidence="1">
    <name type="scientific">uncultured Caudovirales phage</name>
    <dbReference type="NCBI Taxonomy" id="2100421"/>
    <lineage>
        <taxon>Viruses</taxon>
        <taxon>Duplodnaviria</taxon>
        <taxon>Heunggongvirae</taxon>
        <taxon>Uroviricota</taxon>
        <taxon>Caudoviricetes</taxon>
        <taxon>Peduoviridae</taxon>
        <taxon>Maltschvirus</taxon>
        <taxon>Maltschvirus maltsch</taxon>
    </lineage>
</organism>
<accession>A0A6J5QRG7</accession>
<gene>
    <name evidence="1" type="ORF">UFOVP1154_7</name>
    <name evidence="2" type="ORF">UFOVP1341_30</name>
    <name evidence="3" type="ORF">UFOVP1601_53</name>
</gene>
<evidence type="ECO:0000313" key="1">
    <source>
        <dbReference type="EMBL" id="CAB4187153.1"/>
    </source>
</evidence>
<evidence type="ECO:0000313" key="2">
    <source>
        <dbReference type="EMBL" id="CAB4200279.1"/>
    </source>
</evidence>
<dbReference type="EMBL" id="LR797107">
    <property type="protein sequence ID" value="CAB4187153.1"/>
    <property type="molecule type" value="Genomic_DNA"/>
</dbReference>
<proteinExistence type="predicted"/>
<dbReference type="EMBL" id="LR797292">
    <property type="protein sequence ID" value="CAB4200279.1"/>
    <property type="molecule type" value="Genomic_DNA"/>
</dbReference>
<reference evidence="1" key="1">
    <citation type="submission" date="2020-05" db="EMBL/GenBank/DDBJ databases">
        <authorList>
            <person name="Chiriac C."/>
            <person name="Salcher M."/>
            <person name="Ghai R."/>
            <person name="Kavagutti S V."/>
        </authorList>
    </citation>
    <scope>NUCLEOTIDE SEQUENCE</scope>
</reference>
<sequence>MTILQLCTRALVEINAASPGASVQAEIGDLALDTLNMILDQLNANDRKLVADLFSTYTVTPNLNPHTIGPSGATWTYPIARPTEIFQASLILTSATSPLPYIPMTKLTTQQWQNLITPTLASNFANYFYYDPTYPNGSFYFWTVQQAAYQVQILTKQQLAQVTAATTFTLPQGYWRALMMLLAQALYSPLRKPWTAAQETLTNMSCQEAFGLNAPNLLLATADVGMPTAGTSGGRTQDYIWSTGQLS</sequence>
<evidence type="ECO:0000313" key="3">
    <source>
        <dbReference type="EMBL" id="CAB4218946.1"/>
    </source>
</evidence>